<comment type="caution">
    <text evidence="1">The sequence shown here is derived from an EMBL/GenBank/DDBJ whole genome shotgun (WGS) entry which is preliminary data.</text>
</comment>
<evidence type="ECO:0000313" key="1">
    <source>
        <dbReference type="EMBL" id="PQO29392.1"/>
    </source>
</evidence>
<dbReference type="Proteomes" id="UP000238322">
    <property type="component" value="Unassembled WGS sequence"/>
</dbReference>
<sequence length="91" mass="9707">MQGCDAMKTSLYLIATVMLSSSLGCSMCSHPFDYSYAAFDEAQMSGHRAGSAFAPYSSTTHTVIDGAGPTEADGEIESMEEEVIYYDSANP</sequence>
<reference evidence="1 2" key="1">
    <citation type="submission" date="2018-02" db="EMBL/GenBank/DDBJ databases">
        <title>Comparative genomes isolates from brazilian mangrove.</title>
        <authorList>
            <person name="Araujo J.E."/>
            <person name="Taketani R.G."/>
            <person name="Silva M.C.P."/>
            <person name="Loureco M.V."/>
            <person name="Andreote F.D."/>
        </authorList>
    </citation>
    <scope>NUCLEOTIDE SEQUENCE [LARGE SCALE GENOMIC DNA]</scope>
    <source>
        <strain evidence="1 2">Hex-1 MGV</strain>
    </source>
</reference>
<protein>
    <submittedName>
        <fullName evidence="1">Uncharacterized protein</fullName>
    </submittedName>
</protein>
<dbReference type="EMBL" id="PUHY01000015">
    <property type="protein sequence ID" value="PQO29392.1"/>
    <property type="molecule type" value="Genomic_DNA"/>
</dbReference>
<organism evidence="1 2">
    <name type="scientific">Blastopirellula marina</name>
    <dbReference type="NCBI Taxonomy" id="124"/>
    <lineage>
        <taxon>Bacteria</taxon>
        <taxon>Pseudomonadati</taxon>
        <taxon>Planctomycetota</taxon>
        <taxon>Planctomycetia</taxon>
        <taxon>Pirellulales</taxon>
        <taxon>Pirellulaceae</taxon>
        <taxon>Blastopirellula</taxon>
    </lineage>
</organism>
<name>A0A2S8FB77_9BACT</name>
<accession>A0A2S8FB77</accession>
<gene>
    <name evidence="1" type="ORF">C5Y83_25295</name>
</gene>
<dbReference type="AlphaFoldDB" id="A0A2S8FB77"/>
<proteinExistence type="predicted"/>
<evidence type="ECO:0000313" key="2">
    <source>
        <dbReference type="Proteomes" id="UP000238322"/>
    </source>
</evidence>